<dbReference type="InterPro" id="IPR029016">
    <property type="entry name" value="GAF-like_dom_sf"/>
</dbReference>
<evidence type="ECO:0000313" key="2">
    <source>
        <dbReference type="EMBL" id="SEG90409.1"/>
    </source>
</evidence>
<dbReference type="SUPFAM" id="SSF55781">
    <property type="entry name" value="GAF domain-like"/>
    <property type="match status" value="1"/>
</dbReference>
<dbReference type="GO" id="GO:0003700">
    <property type="term" value="F:DNA-binding transcription factor activity"/>
    <property type="evidence" value="ECO:0007669"/>
    <property type="project" value="TreeGrafter"/>
</dbReference>
<dbReference type="InterPro" id="IPR050707">
    <property type="entry name" value="HTH_MetabolicPath_Reg"/>
</dbReference>
<organism evidence="2 3">
    <name type="scientific">Thermomonospora echinospora</name>
    <dbReference type="NCBI Taxonomy" id="1992"/>
    <lineage>
        <taxon>Bacteria</taxon>
        <taxon>Bacillati</taxon>
        <taxon>Actinomycetota</taxon>
        <taxon>Actinomycetes</taxon>
        <taxon>Streptosporangiales</taxon>
        <taxon>Thermomonosporaceae</taxon>
        <taxon>Thermomonospora</taxon>
    </lineage>
</organism>
<sequence>MKSLGYVRADGRQYSLTPKVLNFGWSYFASLSLEEAVQPVLEDLRTAIDESCSVAVLDGRDIVYLARAFTRRITTSRGRVGSRLPAHATAMGRALLAHLDDDELETWLGQEPLPEYTSRTLTDPAQLRAALAETKQ</sequence>
<dbReference type="Proteomes" id="UP000236723">
    <property type="component" value="Unassembled WGS sequence"/>
</dbReference>
<accession>A0A1H6DZ50</accession>
<dbReference type="Pfam" id="PF01614">
    <property type="entry name" value="IclR_C"/>
    <property type="match status" value="1"/>
</dbReference>
<dbReference type="AlphaFoldDB" id="A0A1H6DZ50"/>
<feature type="domain" description="IclR-ED" evidence="1">
    <location>
        <begin position="19"/>
        <end position="136"/>
    </location>
</feature>
<gene>
    <name evidence="2" type="ORF">SAMN04489712_12628</name>
</gene>
<keyword evidence="3" id="KW-1185">Reference proteome</keyword>
<dbReference type="PANTHER" id="PTHR30136:SF34">
    <property type="entry name" value="TRANSCRIPTIONAL REGULATOR"/>
    <property type="match status" value="1"/>
</dbReference>
<dbReference type="PANTHER" id="PTHR30136">
    <property type="entry name" value="HELIX-TURN-HELIX TRANSCRIPTIONAL REGULATOR, ICLR FAMILY"/>
    <property type="match status" value="1"/>
</dbReference>
<proteinExistence type="predicted"/>
<name>A0A1H6DZ50_9ACTN</name>
<dbReference type="Gene3D" id="3.30.450.40">
    <property type="match status" value="1"/>
</dbReference>
<evidence type="ECO:0000259" key="1">
    <source>
        <dbReference type="PROSITE" id="PS51078"/>
    </source>
</evidence>
<dbReference type="GO" id="GO:0045892">
    <property type="term" value="P:negative regulation of DNA-templated transcription"/>
    <property type="evidence" value="ECO:0007669"/>
    <property type="project" value="TreeGrafter"/>
</dbReference>
<dbReference type="PROSITE" id="PS51078">
    <property type="entry name" value="ICLR_ED"/>
    <property type="match status" value="1"/>
</dbReference>
<evidence type="ECO:0000313" key="3">
    <source>
        <dbReference type="Proteomes" id="UP000236723"/>
    </source>
</evidence>
<protein>
    <submittedName>
        <fullName evidence="2">Transcriptional regulator</fullName>
    </submittedName>
</protein>
<reference evidence="3" key="1">
    <citation type="submission" date="2016-10" db="EMBL/GenBank/DDBJ databases">
        <authorList>
            <person name="Varghese N."/>
            <person name="Submissions S."/>
        </authorList>
    </citation>
    <scope>NUCLEOTIDE SEQUENCE [LARGE SCALE GENOMIC DNA]</scope>
    <source>
        <strain evidence="3">DSM 43163</strain>
    </source>
</reference>
<dbReference type="GO" id="GO:0003677">
    <property type="term" value="F:DNA binding"/>
    <property type="evidence" value="ECO:0007669"/>
    <property type="project" value="TreeGrafter"/>
</dbReference>
<dbReference type="EMBL" id="FNVO01000026">
    <property type="protein sequence ID" value="SEG90409.1"/>
    <property type="molecule type" value="Genomic_DNA"/>
</dbReference>
<dbReference type="InterPro" id="IPR014757">
    <property type="entry name" value="Tscrpt_reg_IclR_C"/>
</dbReference>